<dbReference type="EMBL" id="CAAALY010026580">
    <property type="protein sequence ID" value="VEL15960.1"/>
    <property type="molecule type" value="Genomic_DNA"/>
</dbReference>
<keyword evidence="2" id="KW-1185">Reference proteome</keyword>
<dbReference type="AlphaFoldDB" id="A0A3S5A620"/>
<proteinExistence type="predicted"/>
<accession>A0A3S5A620</accession>
<gene>
    <name evidence="1" type="ORF">PXEA_LOCUS9400</name>
</gene>
<name>A0A3S5A620_9PLAT</name>
<protein>
    <submittedName>
        <fullName evidence="1">Uncharacterized protein</fullName>
    </submittedName>
</protein>
<reference evidence="1" key="1">
    <citation type="submission" date="2018-11" db="EMBL/GenBank/DDBJ databases">
        <authorList>
            <consortium name="Pathogen Informatics"/>
        </authorList>
    </citation>
    <scope>NUCLEOTIDE SEQUENCE</scope>
</reference>
<dbReference type="Proteomes" id="UP000784294">
    <property type="component" value="Unassembled WGS sequence"/>
</dbReference>
<organism evidence="1 2">
    <name type="scientific">Protopolystoma xenopodis</name>
    <dbReference type="NCBI Taxonomy" id="117903"/>
    <lineage>
        <taxon>Eukaryota</taxon>
        <taxon>Metazoa</taxon>
        <taxon>Spiralia</taxon>
        <taxon>Lophotrochozoa</taxon>
        <taxon>Platyhelminthes</taxon>
        <taxon>Monogenea</taxon>
        <taxon>Polyopisthocotylea</taxon>
        <taxon>Polystomatidea</taxon>
        <taxon>Polystomatidae</taxon>
        <taxon>Protopolystoma</taxon>
    </lineage>
</organism>
<evidence type="ECO:0000313" key="2">
    <source>
        <dbReference type="Proteomes" id="UP000784294"/>
    </source>
</evidence>
<comment type="caution">
    <text evidence="1">The sequence shown here is derived from an EMBL/GenBank/DDBJ whole genome shotgun (WGS) entry which is preliminary data.</text>
</comment>
<evidence type="ECO:0000313" key="1">
    <source>
        <dbReference type="EMBL" id="VEL15960.1"/>
    </source>
</evidence>
<sequence length="93" mass="10584">MQLFSVAQSTKQICPANQFLLLLRSWIDSTGASKEPAAPQLTFLHHPILESPRLVCLRAWDKYLSLCHHLYRLPLFYPSLNAAFGRLKTPCCV</sequence>